<reference evidence="2" key="1">
    <citation type="submission" date="2019-07" db="EMBL/GenBank/DDBJ databases">
        <title>Complete Genome Sequences of Vibrion rotiferianus strain AM7.</title>
        <authorList>
            <person name="Miyazaki K."/>
            <person name="Wiseschart A."/>
            <person name="Pootanakit K."/>
            <person name="Ishimori K."/>
            <person name="Kitahara K."/>
        </authorList>
    </citation>
    <scope>NUCLEOTIDE SEQUENCE [LARGE SCALE GENOMIC DNA]</scope>
    <source>
        <strain evidence="2">AM7</strain>
    </source>
</reference>
<protein>
    <submittedName>
        <fullName evidence="1">Uncharacterized protein</fullName>
    </submittedName>
</protein>
<dbReference type="Proteomes" id="UP000315115">
    <property type="component" value="Chromosome 1"/>
</dbReference>
<dbReference type="AlphaFoldDB" id="A0A510I6M9"/>
<evidence type="ECO:0000313" key="2">
    <source>
        <dbReference type="Proteomes" id="UP000315115"/>
    </source>
</evidence>
<evidence type="ECO:0000313" key="1">
    <source>
        <dbReference type="EMBL" id="BBL89131.1"/>
    </source>
</evidence>
<dbReference type="EMBL" id="AP019798">
    <property type="protein sequence ID" value="BBL89131.1"/>
    <property type="molecule type" value="Genomic_DNA"/>
</dbReference>
<proteinExistence type="predicted"/>
<name>A0A510I6M9_9VIBR</name>
<accession>A0A510I6M9</accession>
<sequence>MVLLVFMKGDKCEISSVLFLSTGHYNCIYSTFFRLYSALDKGGSALKCAYPLKGTTLESDLI</sequence>
<organism evidence="1 2">
    <name type="scientific">Vibrio rotiferianus</name>
    <dbReference type="NCBI Taxonomy" id="190895"/>
    <lineage>
        <taxon>Bacteria</taxon>
        <taxon>Pseudomonadati</taxon>
        <taxon>Pseudomonadota</taxon>
        <taxon>Gammaproteobacteria</taxon>
        <taxon>Vibrionales</taxon>
        <taxon>Vibrionaceae</taxon>
        <taxon>Vibrio</taxon>
    </lineage>
</organism>
<gene>
    <name evidence="1" type="ORF">VroAM7_17840</name>
</gene>